<evidence type="ECO:0000313" key="1">
    <source>
        <dbReference type="Proteomes" id="UP000887565"/>
    </source>
</evidence>
<name>A0A915LA32_ROMCU</name>
<dbReference type="WBParaSite" id="nRc.2.0.1.t47258-RA">
    <property type="protein sequence ID" value="nRc.2.0.1.t47258-RA"/>
    <property type="gene ID" value="nRc.2.0.1.g47258"/>
</dbReference>
<organism evidence="1 2">
    <name type="scientific">Romanomermis culicivorax</name>
    <name type="common">Nematode worm</name>
    <dbReference type="NCBI Taxonomy" id="13658"/>
    <lineage>
        <taxon>Eukaryota</taxon>
        <taxon>Metazoa</taxon>
        <taxon>Ecdysozoa</taxon>
        <taxon>Nematoda</taxon>
        <taxon>Enoplea</taxon>
        <taxon>Dorylaimia</taxon>
        <taxon>Mermithida</taxon>
        <taxon>Mermithoidea</taxon>
        <taxon>Mermithidae</taxon>
        <taxon>Romanomermis</taxon>
    </lineage>
</organism>
<protein>
    <submittedName>
        <fullName evidence="2">Uncharacterized protein</fullName>
    </submittedName>
</protein>
<keyword evidence="1" id="KW-1185">Reference proteome</keyword>
<accession>A0A915LA32</accession>
<dbReference type="Proteomes" id="UP000887565">
    <property type="component" value="Unplaced"/>
</dbReference>
<evidence type="ECO:0000313" key="2">
    <source>
        <dbReference type="WBParaSite" id="nRc.2.0.1.t47258-RA"/>
    </source>
</evidence>
<dbReference type="AlphaFoldDB" id="A0A915LA32"/>
<sequence length="63" mass="6632">MDVEPATLTATTIPPMVTSQLPLVQTTGTTTKVTHTRSLPPTAPTSARVAAFKHPPVVIAIRL</sequence>
<proteinExistence type="predicted"/>
<reference evidence="2" key="1">
    <citation type="submission" date="2022-11" db="UniProtKB">
        <authorList>
            <consortium name="WormBaseParasite"/>
        </authorList>
    </citation>
    <scope>IDENTIFICATION</scope>
</reference>